<keyword evidence="17" id="KW-1185">Reference proteome</keyword>
<dbReference type="InterPro" id="IPR013785">
    <property type="entry name" value="Aldolase_TIM"/>
</dbReference>
<dbReference type="AlphaFoldDB" id="A0A0V7ZZH9"/>
<dbReference type="PANTHER" id="PTHR32179:SF3">
    <property type="entry name" value="NICOTINATE-NUCLEOTIDE PYROPHOSPHORYLASE [CARBOXYLATING]"/>
    <property type="match status" value="1"/>
</dbReference>
<evidence type="ECO:0000256" key="11">
    <source>
        <dbReference type="ARBA" id="ARBA00069173"/>
    </source>
</evidence>
<name>A0A0V7ZZH9_9CYAN</name>
<evidence type="ECO:0000256" key="1">
    <source>
        <dbReference type="ARBA" id="ARBA00003237"/>
    </source>
</evidence>
<dbReference type="FunFam" id="3.20.20.70:FF:000030">
    <property type="entry name" value="Nicotinate-nucleotide pyrophosphorylase, carboxylating"/>
    <property type="match status" value="1"/>
</dbReference>
<dbReference type="InterPro" id="IPR036068">
    <property type="entry name" value="Nicotinate_pribotase-like_C"/>
</dbReference>
<dbReference type="InterPro" id="IPR002638">
    <property type="entry name" value="Quinolinate_PRibosylTrfase_C"/>
</dbReference>
<dbReference type="CDD" id="cd01572">
    <property type="entry name" value="QPRTase"/>
    <property type="match status" value="1"/>
</dbReference>
<evidence type="ECO:0000256" key="10">
    <source>
        <dbReference type="ARBA" id="ARBA00047445"/>
    </source>
</evidence>
<evidence type="ECO:0000313" key="17">
    <source>
        <dbReference type="Proteomes" id="UP000053372"/>
    </source>
</evidence>
<dbReference type="RefSeq" id="WP_027844772.1">
    <property type="nucleotide sequence ID" value="NZ_LMTZ01000013.1"/>
</dbReference>
<evidence type="ECO:0000313" key="16">
    <source>
        <dbReference type="EMBL" id="KST69851.1"/>
    </source>
</evidence>
<dbReference type="EC" id="2.4.2.19" evidence="5"/>
<dbReference type="InterPro" id="IPR022412">
    <property type="entry name" value="Quinolinate_PRibosylTrfase_N"/>
</dbReference>
<feature type="domain" description="Quinolinate phosphoribosyl transferase C-terminal" evidence="14">
    <location>
        <begin position="118"/>
        <end position="292"/>
    </location>
</feature>
<accession>A0A0V7ZZH9</accession>
<feature type="binding site" evidence="13">
    <location>
        <position position="224"/>
    </location>
    <ligand>
        <name>substrate</name>
    </ligand>
</feature>
<evidence type="ECO:0000259" key="14">
    <source>
        <dbReference type="Pfam" id="PF01729"/>
    </source>
</evidence>
<gene>
    <name evidence="16" type="ORF">BC008_36455</name>
</gene>
<dbReference type="GO" id="GO:0005737">
    <property type="term" value="C:cytoplasm"/>
    <property type="evidence" value="ECO:0007669"/>
    <property type="project" value="TreeGrafter"/>
</dbReference>
<comment type="catalytic activity">
    <reaction evidence="10">
        <text>nicotinate beta-D-ribonucleotide + CO2 + diphosphate = quinolinate + 5-phospho-alpha-D-ribose 1-diphosphate + 2 H(+)</text>
        <dbReference type="Rhea" id="RHEA:12733"/>
        <dbReference type="ChEBI" id="CHEBI:15378"/>
        <dbReference type="ChEBI" id="CHEBI:16526"/>
        <dbReference type="ChEBI" id="CHEBI:29959"/>
        <dbReference type="ChEBI" id="CHEBI:33019"/>
        <dbReference type="ChEBI" id="CHEBI:57502"/>
        <dbReference type="ChEBI" id="CHEBI:58017"/>
        <dbReference type="EC" id="2.4.2.19"/>
    </reaction>
</comment>
<comment type="caution">
    <text evidence="16">The sequence shown here is derived from an EMBL/GenBank/DDBJ whole genome shotgun (WGS) entry which is preliminary data.</text>
</comment>
<evidence type="ECO:0000256" key="5">
    <source>
        <dbReference type="ARBA" id="ARBA00011944"/>
    </source>
</evidence>
<dbReference type="NCBIfam" id="TIGR00078">
    <property type="entry name" value="nadC"/>
    <property type="match status" value="1"/>
</dbReference>
<evidence type="ECO:0000259" key="15">
    <source>
        <dbReference type="Pfam" id="PF02749"/>
    </source>
</evidence>
<dbReference type="PANTHER" id="PTHR32179">
    <property type="entry name" value="NICOTINATE-NUCLEOTIDE PYROPHOSPHORYLASE [CARBOXYLATING]"/>
    <property type="match status" value="1"/>
</dbReference>
<keyword evidence="7 12" id="KW-0328">Glycosyltransferase</keyword>
<evidence type="ECO:0000256" key="9">
    <source>
        <dbReference type="ARBA" id="ARBA00033102"/>
    </source>
</evidence>
<dbReference type="SUPFAM" id="SSF54675">
    <property type="entry name" value="Nicotinate/Quinolinate PRTase N-terminal domain-like"/>
    <property type="match status" value="1"/>
</dbReference>
<protein>
    <recommendedName>
        <fullName evidence="11">Probable nicotinate-nucleotide pyrophosphorylase [carboxylating]</fullName>
        <ecNumber evidence="5">2.4.2.19</ecNumber>
    </recommendedName>
    <alternativeName>
        <fullName evidence="9">Quinolinate phosphoribosyltransferase [decarboxylating]</fullName>
    </alternativeName>
</protein>
<evidence type="ECO:0000256" key="6">
    <source>
        <dbReference type="ARBA" id="ARBA00022642"/>
    </source>
</evidence>
<dbReference type="OrthoDB" id="9782546at2"/>
<dbReference type="GO" id="GO:0034213">
    <property type="term" value="P:quinolinate catabolic process"/>
    <property type="evidence" value="ECO:0007669"/>
    <property type="project" value="TreeGrafter"/>
</dbReference>
<dbReference type="Proteomes" id="UP000053372">
    <property type="component" value="Unassembled WGS sequence"/>
</dbReference>
<dbReference type="UniPathway" id="UPA00253">
    <property type="reaction ID" value="UER00331"/>
</dbReference>
<comment type="similarity">
    <text evidence="3 12">Belongs to the NadC/ModD family.</text>
</comment>
<feature type="binding site" evidence="13">
    <location>
        <begin position="277"/>
        <end position="279"/>
    </location>
    <ligand>
        <name>substrate</name>
    </ligand>
</feature>
<evidence type="ECO:0000256" key="3">
    <source>
        <dbReference type="ARBA" id="ARBA00009400"/>
    </source>
</evidence>
<organism evidence="16 17">
    <name type="scientific">Mastigocoleus testarum BC008</name>
    <dbReference type="NCBI Taxonomy" id="371196"/>
    <lineage>
        <taxon>Bacteria</taxon>
        <taxon>Bacillati</taxon>
        <taxon>Cyanobacteriota</taxon>
        <taxon>Cyanophyceae</taxon>
        <taxon>Nostocales</taxon>
        <taxon>Hapalosiphonaceae</taxon>
        <taxon>Mastigocoleus</taxon>
    </lineage>
</organism>
<dbReference type="SUPFAM" id="SSF51690">
    <property type="entry name" value="Nicotinate/Quinolinate PRTase C-terminal domain-like"/>
    <property type="match status" value="1"/>
</dbReference>
<evidence type="ECO:0000256" key="4">
    <source>
        <dbReference type="ARBA" id="ARBA00011218"/>
    </source>
</evidence>
<evidence type="ECO:0000256" key="2">
    <source>
        <dbReference type="ARBA" id="ARBA00004893"/>
    </source>
</evidence>
<dbReference type="Gene3D" id="3.20.20.70">
    <property type="entry name" value="Aldolase class I"/>
    <property type="match status" value="1"/>
</dbReference>
<evidence type="ECO:0000256" key="7">
    <source>
        <dbReference type="ARBA" id="ARBA00022676"/>
    </source>
</evidence>
<feature type="binding site" evidence="13">
    <location>
        <position position="173"/>
    </location>
    <ligand>
        <name>substrate</name>
    </ligand>
</feature>
<feature type="binding site" evidence="13">
    <location>
        <begin position="256"/>
        <end position="258"/>
    </location>
    <ligand>
        <name>substrate</name>
    </ligand>
</feature>
<feature type="binding site" evidence="13">
    <location>
        <begin position="139"/>
        <end position="141"/>
    </location>
    <ligand>
        <name>substrate</name>
    </ligand>
</feature>
<dbReference type="EMBL" id="LMTZ01000013">
    <property type="protein sequence ID" value="KST69851.1"/>
    <property type="molecule type" value="Genomic_DNA"/>
</dbReference>
<comment type="pathway">
    <text evidence="2">Cofactor biosynthesis; NAD(+) biosynthesis; nicotinate D-ribonucleotide from quinolinate: step 1/1.</text>
</comment>
<dbReference type="FunFam" id="3.90.1170.20:FF:000001">
    <property type="entry name" value="Nicotinate-nucleotide diphosphorylase (Carboxylating)"/>
    <property type="match status" value="1"/>
</dbReference>
<dbReference type="InterPro" id="IPR004393">
    <property type="entry name" value="NadC"/>
</dbReference>
<dbReference type="GO" id="GO:0009435">
    <property type="term" value="P:NAD+ biosynthetic process"/>
    <property type="evidence" value="ECO:0007669"/>
    <property type="project" value="UniProtKB-UniPathway"/>
</dbReference>
<dbReference type="Pfam" id="PF02749">
    <property type="entry name" value="QRPTase_N"/>
    <property type="match status" value="1"/>
</dbReference>
<dbReference type="Gene3D" id="3.90.1170.20">
    <property type="entry name" value="Quinolinate phosphoribosyl transferase, N-terminal domain"/>
    <property type="match status" value="1"/>
</dbReference>
<sequence length="294" mass="32231">MRTSNAVLPPNLLLNDYLKAWLQEDIGRGDRTTQSLLAENTVTGQAQWIAKADGVIAGLPIAARVFQLLNEKVSFTPLVKEGEYCKSGTAIAKIEGSLDALLTGERVALNLAMRLSGIASLTYIYVEKIADLPTNFVDTRKTTPGLRILEKYATQVGGAINHRMGLDDAVMIKDNHIAAAGGIGKAITCIRSRIPYPLMIEVETENLDQVKEAIEYKADIIMLDNMPVNLMKQAVQMIRDFSYCNARGERIKIEASGNINLDTIRSVAETGVDYISSSAPITQSKWLDLSMRIS</sequence>
<comment type="function">
    <text evidence="1">Involved in the catabolism of quinolinic acid (QA).</text>
</comment>
<dbReference type="Pfam" id="PF01729">
    <property type="entry name" value="QRPTase_C"/>
    <property type="match status" value="1"/>
</dbReference>
<evidence type="ECO:0000256" key="8">
    <source>
        <dbReference type="ARBA" id="ARBA00022679"/>
    </source>
</evidence>
<proteinExistence type="inferred from homology"/>
<dbReference type="PIRSF" id="PIRSF006250">
    <property type="entry name" value="NadC_ModD"/>
    <property type="match status" value="1"/>
</dbReference>
<keyword evidence="8 12" id="KW-0808">Transferase</keyword>
<feature type="binding site" evidence="13">
    <location>
        <position position="203"/>
    </location>
    <ligand>
        <name>substrate</name>
    </ligand>
</feature>
<evidence type="ECO:0000256" key="13">
    <source>
        <dbReference type="PIRSR" id="PIRSR006250-1"/>
    </source>
</evidence>
<comment type="subunit">
    <text evidence="4">Hexamer formed by 3 homodimers.</text>
</comment>
<reference evidence="16 17" key="1">
    <citation type="journal article" date="2015" name="Genome Announc.">
        <title>Draft Genome of the Euendolithic (true boring) Cyanobacterium Mastigocoleus testarum strain BC008.</title>
        <authorList>
            <person name="Guida B.S."/>
            <person name="Garcia-Pichel F."/>
        </authorList>
    </citation>
    <scope>NUCLEOTIDE SEQUENCE [LARGE SCALE GENOMIC DNA]</scope>
    <source>
        <strain evidence="16 17">BC008</strain>
    </source>
</reference>
<feature type="domain" description="Quinolinate phosphoribosyl transferase N-terminal" evidence="15">
    <location>
        <begin position="30"/>
        <end position="116"/>
    </location>
</feature>
<dbReference type="InterPro" id="IPR027277">
    <property type="entry name" value="NadC/ModD"/>
</dbReference>
<evidence type="ECO:0000256" key="12">
    <source>
        <dbReference type="PIRNR" id="PIRNR006250"/>
    </source>
</evidence>
<feature type="binding site" evidence="13">
    <location>
        <position position="106"/>
    </location>
    <ligand>
        <name>substrate</name>
    </ligand>
</feature>
<keyword evidence="6" id="KW-0662">Pyridine nucleotide biosynthesis</keyword>
<dbReference type="GO" id="GO:0004514">
    <property type="term" value="F:nicotinate-nucleotide diphosphorylase (carboxylating) activity"/>
    <property type="evidence" value="ECO:0007669"/>
    <property type="project" value="UniProtKB-EC"/>
</dbReference>
<feature type="binding site" evidence="13">
    <location>
        <position position="163"/>
    </location>
    <ligand>
        <name>substrate</name>
    </ligand>
</feature>
<dbReference type="InterPro" id="IPR037128">
    <property type="entry name" value="Quinolinate_PRibosylTase_N_sf"/>
</dbReference>